<dbReference type="InterPro" id="IPR012505">
    <property type="entry name" value="YbbR"/>
</dbReference>
<dbReference type="RefSeq" id="WP_016277993.1">
    <property type="nucleotide sequence ID" value="NZ_CAJUNV010000006.1"/>
</dbReference>
<dbReference type="Gene3D" id="2.170.120.40">
    <property type="entry name" value="YbbR-like domain"/>
    <property type="match status" value="1"/>
</dbReference>
<keyword evidence="1" id="KW-1133">Transmembrane helix</keyword>
<protein>
    <submittedName>
        <fullName evidence="3">YbbR-like domain-containing protein</fullName>
    </submittedName>
</protein>
<keyword evidence="4" id="KW-1185">Reference proteome</keyword>
<dbReference type="EMBL" id="SRYJ01000048">
    <property type="protein sequence ID" value="TGY67996.1"/>
    <property type="molecule type" value="Genomic_DNA"/>
</dbReference>
<feature type="transmembrane region" description="Helical" evidence="1">
    <location>
        <begin position="30"/>
        <end position="49"/>
    </location>
</feature>
<reference evidence="3 5" key="2">
    <citation type="submission" date="2019-04" db="EMBL/GenBank/DDBJ databases">
        <title>Microbes associate with the intestines of laboratory mice.</title>
        <authorList>
            <person name="Navarre W."/>
            <person name="Wong E."/>
            <person name="Huang K."/>
            <person name="Tropini C."/>
            <person name="Ng K."/>
            <person name="Yu B."/>
        </authorList>
    </citation>
    <scope>NUCLEOTIDE SEQUENCE [LARGE SCALE GENOMIC DNA]</scope>
    <source>
        <strain evidence="3 5">NM22_B1</strain>
    </source>
</reference>
<dbReference type="GeneID" id="82154345"/>
<evidence type="ECO:0000313" key="2">
    <source>
        <dbReference type="EMBL" id="EOS09605.1"/>
    </source>
</evidence>
<dbReference type="OrthoDB" id="1115707at2"/>
<dbReference type="AlphaFoldDB" id="R9I8B0"/>
<dbReference type="STRING" id="1235788.C802_03718"/>
<dbReference type="Proteomes" id="UP000014200">
    <property type="component" value="Unassembled WGS sequence"/>
</dbReference>
<dbReference type="PANTHER" id="PTHR37804:SF1">
    <property type="entry name" value="CDAA REGULATORY PROTEIN CDAR"/>
    <property type="match status" value="1"/>
</dbReference>
<evidence type="ECO:0000313" key="5">
    <source>
        <dbReference type="Proteomes" id="UP000310760"/>
    </source>
</evidence>
<evidence type="ECO:0000313" key="4">
    <source>
        <dbReference type="Proteomes" id="UP000014200"/>
    </source>
</evidence>
<proteinExistence type="predicted"/>
<dbReference type="PATRIC" id="fig|1235788.3.peg.3811"/>
<organism evidence="2 4">
    <name type="scientific">Phocaeicola sartorii</name>
    <dbReference type="NCBI Taxonomy" id="671267"/>
    <lineage>
        <taxon>Bacteria</taxon>
        <taxon>Pseudomonadati</taxon>
        <taxon>Bacteroidota</taxon>
        <taxon>Bacteroidia</taxon>
        <taxon>Bacteroidales</taxon>
        <taxon>Bacteroidaceae</taxon>
        <taxon>Phocaeicola</taxon>
    </lineage>
</organism>
<keyword evidence="1" id="KW-0812">Transmembrane</keyword>
<dbReference type="Proteomes" id="UP000310760">
    <property type="component" value="Unassembled WGS sequence"/>
</dbReference>
<dbReference type="PANTHER" id="PTHR37804">
    <property type="entry name" value="CDAA REGULATORY PROTEIN CDAR"/>
    <property type="match status" value="1"/>
</dbReference>
<dbReference type="HOGENOM" id="CLU_069602_0_0_10"/>
<sequence length="337" mass="39037">MFDKRNIRVYYLKTLERIRSFLLSRNSREFLIFLFFVFVSFCFWLLQVLNDDYETEFSVPLRLKNVPSDVVLTSELPDELRIGVKDRGTVLVNYMLGQTFYPIVVDFKDYEDKGNRVGIPVSALMKKISVQLNQTTKLLTIRPDTVEFIYTKGKAKKVPVRLQGKVALDRQYYISDIIYSPDSVMVYAPQEILDTITAAYTQALSFEDVTDTIRRRVNLADVRGAKFIPSFDDVTLLIDIYAEKSVEVPIRGINFPPDKVLRTFPSKVQVTFQVGLSHFKSITSEDFFIGVTYESLLNNKGEKCPVNLKSIPRYVNHVRLNPKEVDYLIEQRIKFND</sequence>
<dbReference type="InterPro" id="IPR053154">
    <property type="entry name" value="c-di-AMP_regulator"/>
</dbReference>
<dbReference type="Pfam" id="PF07949">
    <property type="entry name" value="YbbR"/>
    <property type="match status" value="1"/>
</dbReference>
<gene>
    <name evidence="2" type="ORF">C802_03718</name>
    <name evidence="3" type="ORF">E5339_18095</name>
</gene>
<dbReference type="EMBL" id="ASSP01000022">
    <property type="protein sequence ID" value="EOS09605.1"/>
    <property type="molecule type" value="Genomic_DNA"/>
</dbReference>
<keyword evidence="1" id="KW-0472">Membrane</keyword>
<dbReference type="Gene3D" id="2.170.120.30">
    <property type="match status" value="1"/>
</dbReference>
<name>R9I8B0_9BACT</name>
<evidence type="ECO:0000256" key="1">
    <source>
        <dbReference type="SAM" id="Phobius"/>
    </source>
</evidence>
<evidence type="ECO:0000313" key="3">
    <source>
        <dbReference type="EMBL" id="TGY67996.1"/>
    </source>
</evidence>
<accession>R9I8B0</accession>
<comment type="caution">
    <text evidence="2">The sequence shown here is derived from an EMBL/GenBank/DDBJ whole genome shotgun (WGS) entry which is preliminary data.</text>
</comment>
<reference evidence="2 4" key="1">
    <citation type="submission" date="2013-04" db="EMBL/GenBank/DDBJ databases">
        <title>The Genome Sequence of Bacteroides massiliensis dnLKV3.</title>
        <authorList>
            <consortium name="The Broad Institute Genomics Platform"/>
            <consortium name="The Broad Institute Genome Sequencing Center for Infectious Disease"/>
            <person name="Earl A."/>
            <person name="Xavier R."/>
            <person name="Kuhn K."/>
            <person name="Stappenbeck T."/>
            <person name="Walker B."/>
            <person name="Young S."/>
            <person name="Zeng Q."/>
            <person name="Gargeya S."/>
            <person name="Fitzgerald M."/>
            <person name="Haas B."/>
            <person name="Abouelleil A."/>
            <person name="Allen A.W."/>
            <person name="Alvarado L."/>
            <person name="Arachchi H.M."/>
            <person name="Berlin A.M."/>
            <person name="Chapman S.B."/>
            <person name="Gainer-Dewar J."/>
            <person name="Goldberg J."/>
            <person name="Griggs A."/>
            <person name="Gujja S."/>
            <person name="Hansen M."/>
            <person name="Howarth C."/>
            <person name="Imamovic A."/>
            <person name="Ireland A."/>
            <person name="Larimer J."/>
            <person name="McCowan C."/>
            <person name="Murphy C."/>
            <person name="Pearson M."/>
            <person name="Poon T.W."/>
            <person name="Priest M."/>
            <person name="Roberts A."/>
            <person name="Saif S."/>
            <person name="Shea T."/>
            <person name="Sisk P."/>
            <person name="Sykes S."/>
            <person name="Wortman J."/>
            <person name="Nusbaum C."/>
            <person name="Birren B."/>
        </authorList>
    </citation>
    <scope>NUCLEOTIDE SEQUENCE [LARGE SCALE GENOMIC DNA]</scope>
    <source>
        <strain evidence="2">DnLKV3</strain>
        <strain evidence="4">dnLKV3</strain>
    </source>
</reference>